<evidence type="ECO:0000256" key="8">
    <source>
        <dbReference type="RuleBase" id="RU280819"/>
    </source>
</evidence>
<comment type="pathway">
    <text evidence="2 8">Glycolipid biosynthesis; glycosylphosphatidylinositol-anchor biosynthesis.</text>
</comment>
<keyword evidence="8" id="KW-0012">Acyltransferase</keyword>
<keyword evidence="8" id="KW-0808">Transferase</keyword>
<feature type="transmembrane region" description="Helical" evidence="8">
    <location>
        <begin position="531"/>
        <end position="551"/>
    </location>
</feature>
<keyword evidence="8" id="KW-0256">Endoplasmic reticulum</keyword>
<accession>A0A371CLZ6</accession>
<feature type="transmembrane region" description="Helical" evidence="8">
    <location>
        <begin position="398"/>
        <end position="418"/>
    </location>
</feature>
<dbReference type="Pfam" id="PF06423">
    <property type="entry name" value="GWT1"/>
    <property type="match status" value="1"/>
</dbReference>
<comment type="similarity">
    <text evidence="3 8">Belongs to the PIGW family.</text>
</comment>
<feature type="transmembrane region" description="Helical" evidence="8">
    <location>
        <begin position="137"/>
        <end position="157"/>
    </location>
</feature>
<feature type="region of interest" description="Disordered" evidence="9">
    <location>
        <begin position="345"/>
        <end position="389"/>
    </location>
</feature>
<dbReference type="GO" id="GO:0006506">
    <property type="term" value="P:GPI anchor biosynthetic process"/>
    <property type="evidence" value="ECO:0007669"/>
    <property type="project" value="UniProtKB-UniPathway"/>
</dbReference>
<keyword evidence="6 8" id="KW-1133">Transmembrane helix</keyword>
<name>A0A371CLZ6_9APHY</name>
<evidence type="ECO:0000313" key="11">
    <source>
        <dbReference type="Proteomes" id="UP000256964"/>
    </source>
</evidence>
<evidence type="ECO:0000256" key="9">
    <source>
        <dbReference type="SAM" id="MobiDB-lite"/>
    </source>
</evidence>
<evidence type="ECO:0000256" key="3">
    <source>
        <dbReference type="ARBA" id="ARBA00007559"/>
    </source>
</evidence>
<evidence type="ECO:0000256" key="4">
    <source>
        <dbReference type="ARBA" id="ARBA00022502"/>
    </source>
</evidence>
<dbReference type="Proteomes" id="UP000256964">
    <property type="component" value="Unassembled WGS sequence"/>
</dbReference>
<feature type="transmembrane region" description="Helical" evidence="8">
    <location>
        <begin position="241"/>
        <end position="259"/>
    </location>
</feature>
<gene>
    <name evidence="10" type="ORF">OH76DRAFT_1561669</name>
</gene>
<keyword evidence="5 8" id="KW-0812">Transmembrane</keyword>
<dbReference type="GO" id="GO:0032216">
    <property type="term" value="F:glucosaminyl-phosphatidylinositol O-acyltransferase activity"/>
    <property type="evidence" value="ECO:0007669"/>
    <property type="project" value="TreeGrafter"/>
</dbReference>
<evidence type="ECO:0000256" key="7">
    <source>
        <dbReference type="ARBA" id="ARBA00023136"/>
    </source>
</evidence>
<keyword evidence="11" id="KW-1185">Reference proteome</keyword>
<dbReference type="EC" id="2.3.-.-" evidence="8"/>
<dbReference type="PIRSF" id="PIRSF017321">
    <property type="entry name" value="GWT1"/>
    <property type="match status" value="1"/>
</dbReference>
<dbReference type="UniPathway" id="UPA00196"/>
<comment type="subcellular location">
    <subcellularLocation>
        <location evidence="8">Endoplasmic reticulum membrane</location>
        <topology evidence="8">Multi-pass membrane protein</topology>
    </subcellularLocation>
    <subcellularLocation>
        <location evidence="1">Membrane</location>
        <topology evidence="1">Multi-pass membrane protein</topology>
    </subcellularLocation>
</comment>
<feature type="transmembrane region" description="Helical" evidence="8">
    <location>
        <begin position="62"/>
        <end position="89"/>
    </location>
</feature>
<comment type="function">
    <text evidence="8">A acetyltransferase, which acetylates the inositol ring of phosphatidylinositol during biosynthesis of GPI-anchor.</text>
</comment>
<sequence>MDDDYKASKEAFVSGMTGSSIGHINMVSFASLLSIALYSAVRTRLPPLSFMAETCLLVLPMLLSVTVFANSPALLSLLLAVPTLLLLMLPRRESGTFLPSVLRHSRASSRTSNTSRDPSPSAALAVPIPPLPALTTYRAHMLLLTFICILAVDFPVFPRQLAKCETFGVSLMDIGVGSFVFSQGIVSAIPLVKNPTHLTAPLLPKLSLTLRKCSPVLLLGLLRTMSVKGTEYPEHVTEYGLHWNFFVTLGLIPILQVLLHPVMVYIPISLLGVVVAISHQLALSMGNLAQYILDAPRDGVIAANKEGIISLTGYLAIHLLGLSTGTLLLAPSPSYFRRRQQQLAQRNGAASIRQRPSTSDSDTDDEVPAVLSDGASTHSAQSPRLEVRRENDKTATELCSYAVLWWVFLGALKLFAVGGDVSRRMANLQYVVWIAAYNSTFLLGYLVLDLAFFPSPLSTSVYSPMSKLKVHLDPDVLKATRHTAGREWEAAGSAPPLLEAVNKNGLVLFLLANVATGLINLSMQTMYMSDWAALLVLTAYSFGLSAVGWACRHRKVWRF</sequence>
<dbReference type="GO" id="GO:0072659">
    <property type="term" value="P:protein localization to plasma membrane"/>
    <property type="evidence" value="ECO:0007669"/>
    <property type="project" value="TreeGrafter"/>
</dbReference>
<evidence type="ECO:0000256" key="6">
    <source>
        <dbReference type="ARBA" id="ARBA00022989"/>
    </source>
</evidence>
<keyword evidence="4 8" id="KW-0337">GPI-anchor biosynthesis</keyword>
<organism evidence="10 11">
    <name type="scientific">Lentinus brumalis</name>
    <dbReference type="NCBI Taxonomy" id="2498619"/>
    <lineage>
        <taxon>Eukaryota</taxon>
        <taxon>Fungi</taxon>
        <taxon>Dikarya</taxon>
        <taxon>Basidiomycota</taxon>
        <taxon>Agaricomycotina</taxon>
        <taxon>Agaricomycetes</taxon>
        <taxon>Polyporales</taxon>
        <taxon>Polyporaceae</taxon>
        <taxon>Lentinus</taxon>
    </lineage>
</organism>
<feature type="transmembrane region" description="Helical" evidence="8">
    <location>
        <begin position="266"/>
        <end position="288"/>
    </location>
</feature>
<evidence type="ECO:0000256" key="1">
    <source>
        <dbReference type="ARBA" id="ARBA00004141"/>
    </source>
</evidence>
<dbReference type="PANTHER" id="PTHR20661">
    <property type="entry name" value="PHOSPHATIDYLINOSITOL-GLYCAN BIOSYNTHESIS CLASS W PROTEIN"/>
    <property type="match status" value="1"/>
</dbReference>
<evidence type="ECO:0000256" key="2">
    <source>
        <dbReference type="ARBA" id="ARBA00004687"/>
    </source>
</evidence>
<feature type="transmembrane region" description="Helical" evidence="8">
    <location>
        <begin position="506"/>
        <end position="525"/>
    </location>
</feature>
<reference evidence="10 11" key="1">
    <citation type="journal article" date="2018" name="Biotechnol. Biofuels">
        <title>Integrative visual omics of the white-rot fungus Polyporus brumalis exposes the biotechnological potential of its oxidative enzymes for delignifying raw plant biomass.</title>
        <authorList>
            <person name="Miyauchi S."/>
            <person name="Rancon A."/>
            <person name="Drula E."/>
            <person name="Hage H."/>
            <person name="Chaduli D."/>
            <person name="Favel A."/>
            <person name="Grisel S."/>
            <person name="Henrissat B."/>
            <person name="Herpoel-Gimbert I."/>
            <person name="Ruiz-Duenas F.J."/>
            <person name="Chevret D."/>
            <person name="Hainaut M."/>
            <person name="Lin J."/>
            <person name="Wang M."/>
            <person name="Pangilinan J."/>
            <person name="Lipzen A."/>
            <person name="Lesage-Meessen L."/>
            <person name="Navarro D."/>
            <person name="Riley R."/>
            <person name="Grigoriev I.V."/>
            <person name="Zhou S."/>
            <person name="Raouche S."/>
            <person name="Rosso M.N."/>
        </authorList>
    </citation>
    <scope>NUCLEOTIDE SEQUENCE [LARGE SCALE GENOMIC DNA]</scope>
    <source>
        <strain evidence="10 11">BRFM 1820</strain>
    </source>
</reference>
<protein>
    <recommendedName>
        <fullName evidence="8">GPI-anchored wall transfer protein</fullName>
        <ecNumber evidence="8">2.3.-.-</ecNumber>
    </recommendedName>
</protein>
<dbReference type="InterPro" id="IPR009447">
    <property type="entry name" value="PIGW/GWT1"/>
</dbReference>
<dbReference type="GO" id="GO:0005789">
    <property type="term" value="C:endoplasmic reticulum membrane"/>
    <property type="evidence" value="ECO:0007669"/>
    <property type="project" value="UniProtKB-SubCell"/>
</dbReference>
<feature type="transmembrane region" description="Helical" evidence="8">
    <location>
        <begin position="430"/>
        <end position="453"/>
    </location>
</feature>
<feature type="transmembrane region" description="Helical" evidence="8">
    <location>
        <begin position="308"/>
        <end position="330"/>
    </location>
</feature>
<dbReference type="AlphaFoldDB" id="A0A371CLZ6"/>
<dbReference type="OrthoDB" id="15270at2759"/>
<dbReference type="STRING" id="139420.A0A371CLZ6"/>
<evidence type="ECO:0000256" key="5">
    <source>
        <dbReference type="ARBA" id="ARBA00022692"/>
    </source>
</evidence>
<feature type="transmembrane region" description="Helical" evidence="8">
    <location>
        <begin position="20"/>
        <end position="41"/>
    </location>
</feature>
<dbReference type="PANTHER" id="PTHR20661:SF0">
    <property type="entry name" value="PHOSPHATIDYLINOSITOL-GLYCAN BIOSYNTHESIS CLASS W PROTEIN"/>
    <property type="match status" value="1"/>
</dbReference>
<keyword evidence="7 8" id="KW-0472">Membrane</keyword>
<proteinExistence type="inferred from homology"/>
<evidence type="ECO:0000313" key="10">
    <source>
        <dbReference type="EMBL" id="RDX41287.1"/>
    </source>
</evidence>
<dbReference type="EMBL" id="KZ857517">
    <property type="protein sequence ID" value="RDX41287.1"/>
    <property type="molecule type" value="Genomic_DNA"/>
</dbReference>
<feature type="transmembrane region" description="Helical" evidence="8">
    <location>
        <begin position="169"/>
        <end position="192"/>
    </location>
</feature>